<comment type="similarity">
    <text evidence="2 6">Belongs to the universal ribosomal protein uL24 family.</text>
</comment>
<dbReference type="InterPro" id="IPR003256">
    <property type="entry name" value="Ribosomal_uL24"/>
</dbReference>
<dbReference type="InterPro" id="IPR014722">
    <property type="entry name" value="Rib_uL2_dom2"/>
</dbReference>
<dbReference type="InterPro" id="IPR057264">
    <property type="entry name" value="Ribosomal_uL24_C"/>
</dbReference>
<evidence type="ECO:0000313" key="8">
    <source>
        <dbReference type="EMBL" id="AIA61214.1"/>
    </source>
</evidence>
<proteinExistence type="inferred from homology"/>
<evidence type="ECO:0000256" key="6">
    <source>
        <dbReference type="HAMAP-Rule" id="MF_01326"/>
    </source>
</evidence>
<dbReference type="InterPro" id="IPR005824">
    <property type="entry name" value="KOW"/>
</dbReference>
<sequence>MRIKKGDQVRILSGDDKGKISEVLKVDTKNAQVVVKGINIKTKHVKPKRQGEIGQIQRREYPIPLCKVKVWKE</sequence>
<dbReference type="GO" id="GO:0009507">
    <property type="term" value="C:chloroplast"/>
    <property type="evidence" value="ECO:0007669"/>
    <property type="project" value="UniProtKB-SubCell"/>
</dbReference>
<dbReference type="Gene3D" id="2.30.30.30">
    <property type="match status" value="1"/>
</dbReference>
<gene>
    <name evidence="6 8" type="primary">rpl24</name>
</gene>
<keyword evidence="6" id="KW-0694">RNA-binding</keyword>
<dbReference type="AlphaFoldDB" id="A0A060A568"/>
<evidence type="ECO:0000256" key="5">
    <source>
        <dbReference type="ARBA" id="ARBA00035282"/>
    </source>
</evidence>
<dbReference type="Pfam" id="PF00467">
    <property type="entry name" value="KOW"/>
    <property type="match status" value="1"/>
</dbReference>
<evidence type="ECO:0000259" key="7">
    <source>
        <dbReference type="SMART" id="SM00739"/>
    </source>
</evidence>
<dbReference type="GO" id="GO:0005840">
    <property type="term" value="C:ribosome"/>
    <property type="evidence" value="ECO:0007669"/>
    <property type="project" value="UniProtKB-KW"/>
</dbReference>
<organism evidence="8">
    <name type="scientific">Cyanidiaceae sp. MX-AZ01</name>
    <dbReference type="NCBI Taxonomy" id="1503164"/>
    <lineage>
        <taxon>Eukaryota</taxon>
        <taxon>Rhodophyta</taxon>
        <taxon>Bangiophyceae</taxon>
        <taxon>Cyanidiales</taxon>
        <taxon>Cyanidiaceae</taxon>
    </lineage>
</organism>
<dbReference type="GO" id="GO:1990904">
    <property type="term" value="C:ribonucleoprotein complex"/>
    <property type="evidence" value="ECO:0007669"/>
    <property type="project" value="UniProtKB-KW"/>
</dbReference>
<dbReference type="HAMAP" id="MF_01326_B">
    <property type="entry name" value="Ribosomal_uL24_B"/>
    <property type="match status" value="1"/>
</dbReference>
<dbReference type="SMART" id="SM00739">
    <property type="entry name" value="KOW"/>
    <property type="match status" value="1"/>
</dbReference>
<comment type="subunit">
    <text evidence="6">Part of the 50S ribosomal subunit.</text>
</comment>
<dbReference type="CDD" id="cd06089">
    <property type="entry name" value="KOW_RPL26"/>
    <property type="match status" value="1"/>
</dbReference>
<accession>A0A060A568</accession>
<dbReference type="Pfam" id="PF17136">
    <property type="entry name" value="ribosomal_L24"/>
    <property type="match status" value="1"/>
</dbReference>
<name>A0A060A568_9RHOD</name>
<keyword evidence="6" id="KW-0699">rRNA-binding</keyword>
<dbReference type="InterPro" id="IPR008991">
    <property type="entry name" value="Translation_prot_SH3-like_sf"/>
</dbReference>
<dbReference type="InterPro" id="IPR041988">
    <property type="entry name" value="Ribosomal_uL24_KOW"/>
</dbReference>
<evidence type="ECO:0000256" key="1">
    <source>
        <dbReference type="ARBA" id="ARBA00004072"/>
    </source>
</evidence>
<comment type="function">
    <text evidence="1 6">One of two assembly initiator proteins, it binds directly to the 5'-end of the 23S rRNA, where it nucleates assembly of the 50S subunit.</text>
</comment>
<keyword evidence="8" id="KW-0934">Plastid</keyword>
<keyword evidence="8" id="KW-0150">Chloroplast</keyword>
<evidence type="ECO:0000256" key="2">
    <source>
        <dbReference type="ARBA" id="ARBA00010618"/>
    </source>
</evidence>
<dbReference type="NCBIfam" id="TIGR01079">
    <property type="entry name" value="rplX_bact"/>
    <property type="match status" value="1"/>
</dbReference>
<keyword evidence="3 6" id="KW-0689">Ribosomal protein</keyword>
<dbReference type="EMBL" id="KJ569775">
    <property type="protein sequence ID" value="AIA61214.1"/>
    <property type="molecule type" value="Genomic_DNA"/>
</dbReference>
<dbReference type="SUPFAM" id="SSF50104">
    <property type="entry name" value="Translation proteins SH3-like domain"/>
    <property type="match status" value="1"/>
</dbReference>
<comment type="subcellular location">
    <subcellularLocation>
        <location evidence="6">Plastid</location>
        <location evidence="6">Chloroplast</location>
    </subcellularLocation>
</comment>
<dbReference type="GO" id="GO:0019843">
    <property type="term" value="F:rRNA binding"/>
    <property type="evidence" value="ECO:0007669"/>
    <property type="project" value="UniProtKB-UniRule"/>
</dbReference>
<reference evidence="8" key="1">
    <citation type="submission" date="2014-03" db="EMBL/GenBank/DDBJ databases">
        <title>Metagenomic reconstruction of the complete chloroplast and mitochondrial genomes of a novel unicellular red alga from the Cyanidiaceae family.</title>
        <authorList>
            <person name="Servin-Garciduenas L.E."/>
            <person name="Martinez-Romero E."/>
        </authorList>
    </citation>
    <scope>NUCLEOTIDE SEQUENCE</scope>
    <source>
        <strain evidence="8">MX-AZ01</strain>
    </source>
</reference>
<dbReference type="GO" id="GO:0006412">
    <property type="term" value="P:translation"/>
    <property type="evidence" value="ECO:0007669"/>
    <property type="project" value="UniProtKB-UniRule"/>
</dbReference>
<feature type="domain" description="KOW" evidence="7">
    <location>
        <begin position="2"/>
        <end position="29"/>
    </location>
</feature>
<evidence type="ECO:0000256" key="3">
    <source>
        <dbReference type="ARBA" id="ARBA00022980"/>
    </source>
</evidence>
<dbReference type="PANTHER" id="PTHR12903">
    <property type="entry name" value="MITOCHONDRIAL RIBOSOMAL PROTEIN L24"/>
    <property type="match status" value="1"/>
</dbReference>
<protein>
    <recommendedName>
        <fullName evidence="5 6">Large ribosomal subunit protein uL24c</fullName>
    </recommendedName>
</protein>
<keyword evidence="4 6" id="KW-0687">Ribonucleoprotein</keyword>
<dbReference type="GO" id="GO:0003735">
    <property type="term" value="F:structural constituent of ribosome"/>
    <property type="evidence" value="ECO:0007669"/>
    <property type="project" value="InterPro"/>
</dbReference>
<geneLocation type="chloroplast" evidence="8"/>
<evidence type="ECO:0000256" key="4">
    <source>
        <dbReference type="ARBA" id="ARBA00023274"/>
    </source>
</evidence>